<protein>
    <submittedName>
        <fullName evidence="1">Uncharacterized protein</fullName>
    </submittedName>
</protein>
<gene>
    <name evidence="1" type="ORF">LCGC14_1343960</name>
</gene>
<sequence length="49" mass="5416">NPHNVYVLNGMGLAKQIEGDLTAAKGYFAEVLRICPSFKRAKLNLAKVR</sequence>
<dbReference type="Gene3D" id="1.25.40.10">
    <property type="entry name" value="Tetratricopeptide repeat domain"/>
    <property type="match status" value="1"/>
</dbReference>
<evidence type="ECO:0000313" key="1">
    <source>
        <dbReference type="EMBL" id="KKM80026.1"/>
    </source>
</evidence>
<organism evidence="1">
    <name type="scientific">marine sediment metagenome</name>
    <dbReference type="NCBI Taxonomy" id="412755"/>
    <lineage>
        <taxon>unclassified sequences</taxon>
        <taxon>metagenomes</taxon>
        <taxon>ecological metagenomes</taxon>
    </lineage>
</organism>
<feature type="non-terminal residue" evidence="1">
    <location>
        <position position="1"/>
    </location>
</feature>
<dbReference type="InterPro" id="IPR011990">
    <property type="entry name" value="TPR-like_helical_dom_sf"/>
</dbReference>
<dbReference type="SUPFAM" id="SSF48452">
    <property type="entry name" value="TPR-like"/>
    <property type="match status" value="1"/>
</dbReference>
<accession>A0A0F9KZ68</accession>
<name>A0A0F9KZ68_9ZZZZ</name>
<comment type="caution">
    <text evidence="1">The sequence shown here is derived from an EMBL/GenBank/DDBJ whole genome shotgun (WGS) entry which is preliminary data.</text>
</comment>
<reference evidence="1" key="1">
    <citation type="journal article" date="2015" name="Nature">
        <title>Complex archaea that bridge the gap between prokaryotes and eukaryotes.</title>
        <authorList>
            <person name="Spang A."/>
            <person name="Saw J.H."/>
            <person name="Jorgensen S.L."/>
            <person name="Zaremba-Niedzwiedzka K."/>
            <person name="Martijn J."/>
            <person name="Lind A.E."/>
            <person name="van Eijk R."/>
            <person name="Schleper C."/>
            <person name="Guy L."/>
            <person name="Ettema T.J."/>
        </authorList>
    </citation>
    <scope>NUCLEOTIDE SEQUENCE</scope>
</reference>
<proteinExistence type="predicted"/>
<dbReference type="AlphaFoldDB" id="A0A0F9KZ68"/>
<dbReference type="EMBL" id="LAZR01008244">
    <property type="protein sequence ID" value="KKM80026.1"/>
    <property type="molecule type" value="Genomic_DNA"/>
</dbReference>